<reference evidence="1" key="1">
    <citation type="submission" date="2015-04" db="EMBL/GenBank/DDBJ databases">
        <title>The genome sequence of the plant pathogenic Rhizarian Plasmodiophora brassicae reveals insights in its biotrophic life cycle and the origin of chitin synthesis.</title>
        <authorList>
            <person name="Schwelm A."/>
            <person name="Fogelqvist J."/>
            <person name="Knaust A."/>
            <person name="Julke S."/>
            <person name="Lilja T."/>
            <person name="Dhandapani V."/>
            <person name="Bonilla-Rosso G."/>
            <person name="Karlsson M."/>
            <person name="Shevchenko A."/>
            <person name="Choi S.R."/>
            <person name="Kim H.G."/>
            <person name="Park J.Y."/>
            <person name="Lim Y.P."/>
            <person name="Ludwig-Muller J."/>
            <person name="Dixelius C."/>
        </authorList>
    </citation>
    <scope>NUCLEOTIDE SEQUENCE</scope>
    <source>
        <tissue evidence="1">Potato root galls</tissue>
    </source>
</reference>
<sequence length="133" mass="15109">MAFPSFFSYRYHLLTLIQYAMTLLISDMSYGMEQLEMKRAVTRSSRELACSCIIFLLLCLWMHCQCQKMSLGDQNSFPCNLFNVETEPSSSLAVVRDYEVSRTSDCPSQTCPNLQIPPSMAVSLIFLSVFAFA</sequence>
<evidence type="ECO:0000313" key="1">
    <source>
        <dbReference type="EMBL" id="CRZ09799.1"/>
    </source>
</evidence>
<dbReference type="AlphaFoldDB" id="A0A0H5RM72"/>
<proteinExistence type="predicted"/>
<accession>A0A0H5RM72</accession>
<dbReference type="EMBL" id="HACM01009357">
    <property type="protein sequence ID" value="CRZ09799.1"/>
    <property type="molecule type" value="Transcribed_RNA"/>
</dbReference>
<protein>
    <submittedName>
        <fullName evidence="1">Uncharacterized protein</fullName>
    </submittedName>
</protein>
<feature type="non-terminal residue" evidence="1">
    <location>
        <position position="133"/>
    </location>
</feature>
<organism evidence="1">
    <name type="scientific">Spongospora subterranea</name>
    <dbReference type="NCBI Taxonomy" id="70186"/>
    <lineage>
        <taxon>Eukaryota</taxon>
        <taxon>Sar</taxon>
        <taxon>Rhizaria</taxon>
        <taxon>Endomyxa</taxon>
        <taxon>Phytomyxea</taxon>
        <taxon>Plasmodiophorida</taxon>
        <taxon>Plasmodiophoridae</taxon>
        <taxon>Spongospora</taxon>
    </lineage>
</organism>
<name>A0A0H5RM72_9EUKA</name>